<dbReference type="PROSITE" id="PS50240">
    <property type="entry name" value="TRYPSIN_DOM"/>
    <property type="match status" value="1"/>
</dbReference>
<evidence type="ECO:0000313" key="7">
    <source>
        <dbReference type="Proteomes" id="UP001487740"/>
    </source>
</evidence>
<evidence type="ECO:0000259" key="5">
    <source>
        <dbReference type="PROSITE" id="PS50240"/>
    </source>
</evidence>
<feature type="signal peptide" evidence="4">
    <location>
        <begin position="1"/>
        <end position="19"/>
    </location>
</feature>
<feature type="domain" description="Peptidase S1" evidence="5">
    <location>
        <begin position="229"/>
        <end position="522"/>
    </location>
</feature>
<comment type="caution">
    <text evidence="6">The sequence shown here is derived from an EMBL/GenBank/DDBJ whole genome shotgun (WGS) entry which is preliminary data.</text>
</comment>
<sequence>MFLFFLLLSPALFGLFSNAEEAAKVATCGDSSEAAQTVWQSYQYPEWQADIAGLCTLTYTPPADSCGLRVYFVDLYLASPLPSLHASCSHNAPSFKVHYNGAVTSAICSDATGYEAILELDPEVSQPLEFVLQLDTETDYRFRVNLTAVACSDIHAYQWKRKEEDKSHRQEKEMWEVEEEDLWDEEVEGQREPRQRRKNSRKKEAMVKKLRKKTDILSQALASGIEAGVVGLTNEERLRRQSWKETAPSIWPWMVGIERKVLRNVGISDKPQMDRSASKRCTGVLLDHSHVLTAASCVLPTDRTKAVRVKDLRVVVGQQDHASTSSSSSSSTASSRTGTQQHHDTNSLGVSRVSFPLKYNPDLRSDNLAVLTLENSIGYSTRARPVCLPVRYNRFPRNNGFVSGYMKESGSKRRGNQRSSSSTLVEADLNVLSRSECSERLSNLPYPSQRLQQTMGSQELVCTRGIRTRTAPLCQLETGALLIRKDRGQLHYLAGVMGGEEQCGVDFPNVFSEVPLSSTFLNLALAPHT</sequence>
<keyword evidence="7" id="KW-1185">Reference proteome</keyword>
<dbReference type="Gene3D" id="2.40.10.10">
    <property type="entry name" value="Trypsin-like serine proteases"/>
    <property type="match status" value="1"/>
</dbReference>
<reference evidence="6 7" key="1">
    <citation type="submission" date="2023-03" db="EMBL/GenBank/DDBJ databases">
        <title>High-quality genome of Scylla paramamosain provides insights in environmental adaptation.</title>
        <authorList>
            <person name="Zhang L."/>
        </authorList>
    </citation>
    <scope>NUCLEOTIDE SEQUENCE [LARGE SCALE GENOMIC DNA]</scope>
    <source>
        <strain evidence="6">LZ_2023a</strain>
        <tissue evidence="6">Muscle</tissue>
    </source>
</reference>
<organism evidence="6 7">
    <name type="scientific">Scylla paramamosain</name>
    <name type="common">Mud crab</name>
    <dbReference type="NCBI Taxonomy" id="85552"/>
    <lineage>
        <taxon>Eukaryota</taxon>
        <taxon>Metazoa</taxon>
        <taxon>Ecdysozoa</taxon>
        <taxon>Arthropoda</taxon>
        <taxon>Crustacea</taxon>
        <taxon>Multicrustacea</taxon>
        <taxon>Malacostraca</taxon>
        <taxon>Eumalacostraca</taxon>
        <taxon>Eucarida</taxon>
        <taxon>Decapoda</taxon>
        <taxon>Pleocyemata</taxon>
        <taxon>Brachyura</taxon>
        <taxon>Eubrachyura</taxon>
        <taxon>Portunoidea</taxon>
        <taxon>Portunidae</taxon>
        <taxon>Portuninae</taxon>
        <taxon>Scylla</taxon>
    </lineage>
</organism>
<dbReference type="InterPro" id="IPR043504">
    <property type="entry name" value="Peptidase_S1_PA_chymotrypsin"/>
</dbReference>
<feature type="region of interest" description="Disordered" evidence="3">
    <location>
        <begin position="162"/>
        <end position="205"/>
    </location>
</feature>
<evidence type="ECO:0000256" key="1">
    <source>
        <dbReference type="ARBA" id="ARBA00023157"/>
    </source>
</evidence>
<dbReference type="InterPro" id="IPR051487">
    <property type="entry name" value="Ser/Thr_Proteases_Immune/Dev"/>
</dbReference>
<dbReference type="AlphaFoldDB" id="A0AAW0UIM8"/>
<keyword evidence="1" id="KW-1015">Disulfide bond</keyword>
<dbReference type="SUPFAM" id="SSF50494">
    <property type="entry name" value="Trypsin-like serine proteases"/>
    <property type="match status" value="1"/>
</dbReference>
<dbReference type="SMART" id="SM00020">
    <property type="entry name" value="Tryp_SPc"/>
    <property type="match status" value="1"/>
</dbReference>
<dbReference type="PANTHER" id="PTHR24256">
    <property type="entry name" value="TRYPTASE-RELATED"/>
    <property type="match status" value="1"/>
</dbReference>
<feature type="chain" id="PRO_5043441150" description="Peptidase S1 domain-containing protein" evidence="4">
    <location>
        <begin position="20"/>
        <end position="529"/>
    </location>
</feature>
<dbReference type="InterPro" id="IPR001254">
    <property type="entry name" value="Trypsin_dom"/>
</dbReference>
<evidence type="ECO:0000256" key="3">
    <source>
        <dbReference type="SAM" id="MobiDB-lite"/>
    </source>
</evidence>
<proteinExistence type="inferred from homology"/>
<keyword evidence="4" id="KW-0732">Signal</keyword>
<dbReference type="Proteomes" id="UP001487740">
    <property type="component" value="Unassembled WGS sequence"/>
</dbReference>
<name>A0AAW0UIM8_SCYPA</name>
<comment type="similarity">
    <text evidence="2">Belongs to the peptidase S1 family. CLIP subfamily.</text>
</comment>
<dbReference type="InterPro" id="IPR009003">
    <property type="entry name" value="Peptidase_S1_PA"/>
</dbReference>
<feature type="compositionally biased region" description="Low complexity" evidence="3">
    <location>
        <begin position="322"/>
        <end position="335"/>
    </location>
</feature>
<accession>A0AAW0UIM8</accession>
<protein>
    <recommendedName>
        <fullName evidence="5">Peptidase S1 domain-containing protein</fullName>
    </recommendedName>
</protein>
<dbReference type="Pfam" id="PF00089">
    <property type="entry name" value="Trypsin"/>
    <property type="match status" value="1"/>
</dbReference>
<dbReference type="GO" id="GO:0006508">
    <property type="term" value="P:proteolysis"/>
    <property type="evidence" value="ECO:0007669"/>
    <property type="project" value="InterPro"/>
</dbReference>
<feature type="region of interest" description="Disordered" evidence="3">
    <location>
        <begin position="318"/>
        <end position="349"/>
    </location>
</feature>
<dbReference type="EMBL" id="JARAKH010000010">
    <property type="protein sequence ID" value="KAK8399925.1"/>
    <property type="molecule type" value="Genomic_DNA"/>
</dbReference>
<dbReference type="GO" id="GO:0004252">
    <property type="term" value="F:serine-type endopeptidase activity"/>
    <property type="evidence" value="ECO:0007669"/>
    <property type="project" value="InterPro"/>
</dbReference>
<evidence type="ECO:0000313" key="6">
    <source>
        <dbReference type="EMBL" id="KAK8399925.1"/>
    </source>
</evidence>
<feature type="compositionally biased region" description="Acidic residues" evidence="3">
    <location>
        <begin position="176"/>
        <end position="187"/>
    </location>
</feature>
<feature type="compositionally biased region" description="Basic and acidic residues" evidence="3">
    <location>
        <begin position="162"/>
        <end position="175"/>
    </location>
</feature>
<evidence type="ECO:0000256" key="4">
    <source>
        <dbReference type="SAM" id="SignalP"/>
    </source>
</evidence>
<evidence type="ECO:0000256" key="2">
    <source>
        <dbReference type="ARBA" id="ARBA00024195"/>
    </source>
</evidence>
<gene>
    <name evidence="6" type="ORF">O3P69_002962</name>
</gene>